<name>A0A136IXK5_9PEZI</name>
<dbReference type="Proteomes" id="UP000070501">
    <property type="component" value="Unassembled WGS sequence"/>
</dbReference>
<evidence type="ECO:0000313" key="3">
    <source>
        <dbReference type="Proteomes" id="UP000070501"/>
    </source>
</evidence>
<gene>
    <name evidence="2" type="ORF">Micbo1qcDRAFT_164980</name>
</gene>
<feature type="region of interest" description="Disordered" evidence="1">
    <location>
        <begin position="53"/>
        <end position="77"/>
    </location>
</feature>
<reference evidence="3" key="1">
    <citation type="submission" date="2016-02" db="EMBL/GenBank/DDBJ databases">
        <title>Draft genome sequence of Microdochium bolleyi, a fungal endophyte of beachgrass.</title>
        <authorList>
            <consortium name="DOE Joint Genome Institute"/>
            <person name="David A.S."/>
            <person name="May G."/>
            <person name="Haridas S."/>
            <person name="Lim J."/>
            <person name="Wang M."/>
            <person name="Labutti K."/>
            <person name="Lipzen A."/>
            <person name="Barry K."/>
            <person name="Grigoriev I.V."/>
        </authorList>
    </citation>
    <scope>NUCLEOTIDE SEQUENCE [LARGE SCALE GENOMIC DNA]</scope>
    <source>
        <strain evidence="3">J235TASD1</strain>
    </source>
</reference>
<proteinExistence type="predicted"/>
<organism evidence="2 3">
    <name type="scientific">Microdochium bolleyi</name>
    <dbReference type="NCBI Taxonomy" id="196109"/>
    <lineage>
        <taxon>Eukaryota</taxon>
        <taxon>Fungi</taxon>
        <taxon>Dikarya</taxon>
        <taxon>Ascomycota</taxon>
        <taxon>Pezizomycotina</taxon>
        <taxon>Sordariomycetes</taxon>
        <taxon>Xylariomycetidae</taxon>
        <taxon>Xylariales</taxon>
        <taxon>Microdochiaceae</taxon>
        <taxon>Microdochium</taxon>
    </lineage>
</organism>
<keyword evidence="3" id="KW-1185">Reference proteome</keyword>
<dbReference type="EMBL" id="KQ964254">
    <property type="protein sequence ID" value="KXJ89673.1"/>
    <property type="molecule type" value="Genomic_DNA"/>
</dbReference>
<sequence>MEACESSAQGSLPLTAGRYISAHVHLLLLPLKCMNACENLMIAPEQKQSVASLPLRRSPTSGGLLVPSRGSGLALGL</sequence>
<evidence type="ECO:0000313" key="2">
    <source>
        <dbReference type="EMBL" id="KXJ89673.1"/>
    </source>
</evidence>
<dbReference type="AlphaFoldDB" id="A0A136IXK5"/>
<evidence type="ECO:0000256" key="1">
    <source>
        <dbReference type="SAM" id="MobiDB-lite"/>
    </source>
</evidence>
<protein>
    <submittedName>
        <fullName evidence="2">Uncharacterized protein</fullName>
    </submittedName>
</protein>
<dbReference type="InParanoid" id="A0A136IXK5"/>
<accession>A0A136IXK5</accession>